<reference evidence="3 4" key="1">
    <citation type="submission" date="2017-07" db="EMBL/GenBank/DDBJ databases">
        <title>Leptospira spp. isolated from tropical soils.</title>
        <authorList>
            <person name="Thibeaux R."/>
            <person name="Iraola G."/>
            <person name="Ferres I."/>
            <person name="Bierque E."/>
            <person name="Girault D."/>
            <person name="Soupe-Gilbert M.-E."/>
            <person name="Picardeau M."/>
            <person name="Goarant C."/>
        </authorList>
    </citation>
    <scope>NUCLEOTIDE SEQUENCE [LARGE SCALE GENOMIC DNA]</scope>
    <source>
        <strain evidence="3 4">FH2-B-D1</strain>
    </source>
</reference>
<accession>A0ABX4NS63</accession>
<dbReference type="NCBIfam" id="NF046078">
    <property type="entry name" value="STM4504_CBY0614"/>
    <property type="match status" value="1"/>
</dbReference>
<proteinExistence type="predicted"/>
<keyword evidence="4" id="KW-1185">Reference proteome</keyword>
<sequence>MYNIFSKRQKQMRGEVPDIYRYDVLPETLRVQFIHIINDVLKSIGGEEERYQVRELLEDVHRILLKEYGVFFLISSHQSPIDDYLNFILREKNVERVLDGIELFGKALSLVKDNLYYPGKITSSEAIKEVNSRFREAGIGFKIEDGIIVKIDSELLHKETVQDTLKLIHGKEYLNINNEYLSAHEHFRHGRYSEAIADSLKAFESSLKLACEKRKISYDKKDTSKRLIDLLFQNTFFPSYMQTYIGSLRAILESGIPTIRNRTSGHGKGVGTDPEALATESLSNFILNITGSVIKFIIKSI</sequence>
<evidence type="ECO:0008006" key="5">
    <source>
        <dbReference type="Google" id="ProtNLM"/>
    </source>
</evidence>
<dbReference type="InterPro" id="IPR049503">
    <property type="entry name" value="AbiJ_NTD4"/>
</dbReference>
<dbReference type="EMBL" id="NPDU01000105">
    <property type="protein sequence ID" value="PJZ59681.1"/>
    <property type="molecule type" value="Genomic_DNA"/>
</dbReference>
<protein>
    <recommendedName>
        <fullName evidence="5">Abortive infection protein-like C-terminal domain-containing protein</fullName>
    </recommendedName>
</protein>
<feature type="domain" description="HEPN AbiJ-N-terminal" evidence="1">
    <location>
        <begin position="4"/>
        <end position="162"/>
    </location>
</feature>
<gene>
    <name evidence="3" type="ORF">CH376_22435</name>
</gene>
<dbReference type="InterPro" id="IPR054280">
    <property type="entry name" value="DUF7014"/>
</dbReference>
<evidence type="ECO:0000313" key="4">
    <source>
        <dbReference type="Proteomes" id="UP000232149"/>
    </source>
</evidence>
<dbReference type="Pfam" id="PF22809">
    <property type="entry name" value="DUF7014"/>
    <property type="match status" value="1"/>
</dbReference>
<name>A0ABX4NS63_9LEPT</name>
<evidence type="ECO:0000313" key="3">
    <source>
        <dbReference type="EMBL" id="PJZ59681.1"/>
    </source>
</evidence>
<comment type="caution">
    <text evidence="3">The sequence shown here is derived from an EMBL/GenBank/DDBJ whole genome shotgun (WGS) entry which is preliminary data.</text>
</comment>
<feature type="domain" description="DUF7014" evidence="2">
    <location>
        <begin position="171"/>
        <end position="299"/>
    </location>
</feature>
<organism evidence="3 4">
    <name type="scientific">Leptospira adleri</name>
    <dbReference type="NCBI Taxonomy" id="2023186"/>
    <lineage>
        <taxon>Bacteria</taxon>
        <taxon>Pseudomonadati</taxon>
        <taxon>Spirochaetota</taxon>
        <taxon>Spirochaetia</taxon>
        <taxon>Leptospirales</taxon>
        <taxon>Leptospiraceae</taxon>
        <taxon>Leptospira</taxon>
    </lineage>
</organism>
<evidence type="ECO:0000259" key="1">
    <source>
        <dbReference type="Pfam" id="PF18863"/>
    </source>
</evidence>
<evidence type="ECO:0000259" key="2">
    <source>
        <dbReference type="Pfam" id="PF22809"/>
    </source>
</evidence>
<dbReference type="RefSeq" id="WP_125232031.1">
    <property type="nucleotide sequence ID" value="NZ_NPDU01000105.1"/>
</dbReference>
<dbReference type="Proteomes" id="UP000232149">
    <property type="component" value="Unassembled WGS sequence"/>
</dbReference>
<dbReference type="Pfam" id="PF18863">
    <property type="entry name" value="AbiJ_NTD4"/>
    <property type="match status" value="1"/>
</dbReference>